<dbReference type="GeneID" id="40312025"/>
<dbReference type="RefSeq" id="XP_029217956.1">
    <property type="nucleotide sequence ID" value="XM_029365472.1"/>
</dbReference>
<dbReference type="AlphaFoldDB" id="A0A2A9ME94"/>
<dbReference type="KEGG" id="bbes:BESB_070990"/>
<dbReference type="SUPFAM" id="SSF52540">
    <property type="entry name" value="P-loop containing nucleoside triphosphate hydrolases"/>
    <property type="match status" value="1"/>
</dbReference>
<keyword evidence="3" id="KW-1185">Reference proteome</keyword>
<feature type="compositionally biased region" description="Gly residues" evidence="1">
    <location>
        <begin position="847"/>
        <end position="856"/>
    </location>
</feature>
<feature type="region of interest" description="Disordered" evidence="1">
    <location>
        <begin position="822"/>
        <end position="856"/>
    </location>
</feature>
<organism evidence="2 3">
    <name type="scientific">Besnoitia besnoiti</name>
    <name type="common">Apicomplexan protozoan</name>
    <dbReference type="NCBI Taxonomy" id="94643"/>
    <lineage>
        <taxon>Eukaryota</taxon>
        <taxon>Sar</taxon>
        <taxon>Alveolata</taxon>
        <taxon>Apicomplexa</taxon>
        <taxon>Conoidasida</taxon>
        <taxon>Coccidia</taxon>
        <taxon>Eucoccidiorida</taxon>
        <taxon>Eimeriorina</taxon>
        <taxon>Sarcocystidae</taxon>
        <taxon>Besnoitia</taxon>
    </lineage>
</organism>
<feature type="region of interest" description="Disordered" evidence="1">
    <location>
        <begin position="570"/>
        <end position="620"/>
    </location>
</feature>
<evidence type="ECO:0000313" key="3">
    <source>
        <dbReference type="Proteomes" id="UP000224006"/>
    </source>
</evidence>
<dbReference type="EMBL" id="NWUJ01000007">
    <property type="protein sequence ID" value="PFH33947.1"/>
    <property type="molecule type" value="Genomic_DNA"/>
</dbReference>
<comment type="caution">
    <text evidence="2">The sequence shown here is derived from an EMBL/GenBank/DDBJ whole genome shotgun (WGS) entry which is preliminary data.</text>
</comment>
<evidence type="ECO:0000256" key="1">
    <source>
        <dbReference type="SAM" id="MobiDB-lite"/>
    </source>
</evidence>
<feature type="region of interest" description="Disordered" evidence="1">
    <location>
        <begin position="419"/>
        <end position="489"/>
    </location>
</feature>
<feature type="region of interest" description="Disordered" evidence="1">
    <location>
        <begin position="320"/>
        <end position="343"/>
    </location>
</feature>
<gene>
    <name evidence="2" type="ORF">BESB_070990</name>
</gene>
<accession>A0A2A9ME94</accession>
<feature type="region of interest" description="Disordered" evidence="1">
    <location>
        <begin position="717"/>
        <end position="736"/>
    </location>
</feature>
<feature type="compositionally biased region" description="Low complexity" evidence="1">
    <location>
        <begin position="41"/>
        <end position="78"/>
    </location>
</feature>
<feature type="region of interest" description="Disordered" evidence="1">
    <location>
        <begin position="141"/>
        <end position="164"/>
    </location>
</feature>
<dbReference type="VEuPathDB" id="ToxoDB:BESB_070990"/>
<feature type="compositionally biased region" description="Basic and acidic residues" evidence="1">
    <location>
        <begin position="443"/>
        <end position="460"/>
    </location>
</feature>
<sequence length="906" mass="93729">MSLQLSHSWVASVRQPRGVQPKRKLFSAGLKKGLFERLNSGATTGAGQHAHGQSQAPLDPLPLASSATAAMAQASTSSGPEGHLPSDGCATASSAAPLSPDARSSSPFVASWSSSPPPWGVPLSSPPQLFPPPFGASSLSTPFWTSPPSEAPSQAPPSPTYSLGQQIWSFEDSGKSILLKARAGAFEFTSLLLAHPLRHLEQLLEGASQKGEAERDPGGAASERLPLPSSCPACARPSVCLRAGDRIVVEGATQSGKTLLLRQLAAEIALACYPKSAPLNCDSRGRGQGVLVLSYGGDVSLLNIRETIEDMLAEKLQASPTGAEPRAHAAPLKPARVARPSRLSEAKRERLAVRRAAAQALRHVFVISIYTPLQLLHVTKWLPFFCATHPSVRALLVDGVVTTAAAALAASPGGPAQTFFRFAPCGGESRDPGRRERKRRRRGETANSDHGDSGALERRGGLAASLGSAGASPASSGGGGTGSKPATSFSRSAAPAAAASARATPTSSMQLLTLAVQQILRVHQEQRLLLVYTKQTAASAAAARGGEGEAEPGDKRVAIPLPLPRFAARAGDAEGSAELPAEARSLGSAASRAAPPSEEARERQTARGPGASPSRGDRAADTAFHRDSLWTLAGFPRFPRGAVGFLLRRVASDAWVRATRQPVSKLVSCLHKSRARRGSEGEGSERFARGAAPRRASRVYQLQLLKAESLASCGAQPPEAVTREGEPPHASTFQEGSQSALTGTVLACVCSCSSVGGLSGRGASGDLRRSQATHASAAAGVGSAESPDAVRARVVCAVAGNTHLVANEDSVGACLLRRSSEAEGAESAAKPRGGLREAPRREEVEGGASGLQERGGGAAALFRRSFAESVAEGSDVALARRQATGGTCGVFVLLTKHGSRDVVQLL</sequence>
<dbReference type="Gene3D" id="3.40.50.300">
    <property type="entry name" value="P-loop containing nucleotide triphosphate hydrolases"/>
    <property type="match status" value="1"/>
</dbReference>
<feature type="compositionally biased region" description="Low complexity" evidence="1">
    <location>
        <begin position="461"/>
        <end position="475"/>
    </location>
</feature>
<feature type="region of interest" description="Disordered" evidence="1">
    <location>
        <begin position="41"/>
        <end position="100"/>
    </location>
</feature>
<feature type="compositionally biased region" description="Basic and acidic residues" evidence="1">
    <location>
        <begin position="834"/>
        <end position="844"/>
    </location>
</feature>
<protein>
    <submittedName>
        <fullName evidence="2">Uncharacterized protein</fullName>
    </submittedName>
</protein>
<dbReference type="InterPro" id="IPR027417">
    <property type="entry name" value="P-loop_NTPase"/>
</dbReference>
<reference evidence="2 3" key="1">
    <citation type="submission" date="2017-09" db="EMBL/GenBank/DDBJ databases">
        <title>Genome sequencing of Besnoitia besnoiti strain Bb-Ger1.</title>
        <authorList>
            <person name="Schares G."/>
            <person name="Venepally P."/>
            <person name="Lorenzi H.A."/>
        </authorList>
    </citation>
    <scope>NUCLEOTIDE SEQUENCE [LARGE SCALE GENOMIC DNA]</scope>
    <source>
        <strain evidence="2 3">Bb-Ger1</strain>
    </source>
</reference>
<name>A0A2A9ME94_BESBE</name>
<feature type="compositionally biased region" description="Low complexity" evidence="1">
    <location>
        <begin position="582"/>
        <end position="597"/>
    </location>
</feature>
<dbReference type="OrthoDB" id="330359at2759"/>
<proteinExistence type="predicted"/>
<evidence type="ECO:0000313" key="2">
    <source>
        <dbReference type="EMBL" id="PFH33947.1"/>
    </source>
</evidence>
<dbReference type="Proteomes" id="UP000224006">
    <property type="component" value="Unassembled WGS sequence"/>
</dbReference>